<keyword evidence="1" id="KW-0863">Zinc-finger</keyword>
<evidence type="ECO:0000256" key="2">
    <source>
        <dbReference type="SAM" id="MobiDB-lite"/>
    </source>
</evidence>
<keyword evidence="5" id="KW-1185">Reference proteome</keyword>
<feature type="compositionally biased region" description="Basic and acidic residues" evidence="2">
    <location>
        <begin position="46"/>
        <end position="57"/>
    </location>
</feature>
<feature type="region of interest" description="Disordered" evidence="2">
    <location>
        <begin position="859"/>
        <end position="880"/>
    </location>
</feature>
<dbReference type="InterPro" id="IPR018247">
    <property type="entry name" value="EF_Hand_1_Ca_BS"/>
</dbReference>
<dbReference type="PROSITE" id="PS50966">
    <property type="entry name" value="ZF_SWIM"/>
    <property type="match status" value="1"/>
</dbReference>
<dbReference type="STRING" id="1314778.A0A5C3NZ68"/>
<dbReference type="GO" id="GO:0008270">
    <property type="term" value="F:zinc ion binding"/>
    <property type="evidence" value="ECO:0007669"/>
    <property type="project" value="UniProtKB-KW"/>
</dbReference>
<organism evidence="4 5">
    <name type="scientific">Polyporus arcularius HHB13444</name>
    <dbReference type="NCBI Taxonomy" id="1314778"/>
    <lineage>
        <taxon>Eukaryota</taxon>
        <taxon>Fungi</taxon>
        <taxon>Dikarya</taxon>
        <taxon>Basidiomycota</taxon>
        <taxon>Agaricomycotina</taxon>
        <taxon>Agaricomycetes</taxon>
        <taxon>Polyporales</taxon>
        <taxon>Polyporaceae</taxon>
        <taxon>Polyporus</taxon>
    </lineage>
</organism>
<dbReference type="PROSITE" id="PS00018">
    <property type="entry name" value="EF_HAND_1"/>
    <property type="match status" value="1"/>
</dbReference>
<proteinExistence type="predicted"/>
<evidence type="ECO:0000256" key="1">
    <source>
        <dbReference type="PROSITE-ProRule" id="PRU00325"/>
    </source>
</evidence>
<keyword evidence="1" id="KW-0479">Metal-binding</keyword>
<keyword evidence="1" id="KW-0862">Zinc</keyword>
<feature type="domain" description="SWIM-type" evidence="3">
    <location>
        <begin position="763"/>
        <end position="796"/>
    </location>
</feature>
<dbReference type="Proteomes" id="UP000308197">
    <property type="component" value="Unassembled WGS sequence"/>
</dbReference>
<accession>A0A5C3NZ68</accession>
<dbReference type="AlphaFoldDB" id="A0A5C3NZ68"/>
<sequence length="981" mass="111681">MTSKSCRNCHVQKPIEHFAIRTRDSQGGKAGERTAECRICTEKAAQRRKERKRKLEVEVDGDEDGKEETGEAGKTAHTTVISLSAFVNRVRQSEAPLQVQARVDVVPAAPLDLEPRERADRVAKVLGEFTNLHWTYEAKRNRKRTQDTVFSYSCAQSTEREQKEKVPKTNKPRDTRRMPRFQCAGWLHITAGAEVATMDITIKLAFSSKAIYYYWLVASRDEWKLDDDPLVSARKFITDKGKEHGIALLDVPAQPGTQVLAFQVKDFVEEWAKNTQELAMDSTWNTNGANFELFSAVADAKGCGIPLAFLLIQTTKDAAAGAKQAILECFLRQLRDLGVRPEFTLSDKDWSEINAMRAVWPNAKHQLCFWHALRALKQRLAKNKERPAVYNSKAAQEKFEFIDSNFVPAAQREVDTGIPNVPPPPEKPLPRVRLLMRGRPGPALMMASRPKIVLTREAIERALGHREESDSPDGPDDTETFNVEAASGLSVKPPRQGEMYEHLESEDEAAGEDRMETSDDERSDEGYFWADHAEAESWGDEEAEADWAEIEDDLRHQVDEFAEDDEDIEEEDDEDIPSSSEETCSAGASRPDYIFCPLPHRLPILRLFAKHASQHELLPERHGERRTSEDIWREAVAEMYHHCRANNLCEVWAYLWNSWYSPSRWSLWARAAYPTSIPCKRTTMMVEALWRNLKRLVLHLYNRPPVDLAVYAIITKAVPPYRLTLFDIVTDSRAGRSRKLTQSQQALKRSWTRLAKVPIRGVYQTDITRWTCDCGAQKYHAYLLCKHLVHAAGRLPPSWWPSVIRFHLPPFYTVPINGVTAGPPEPTTNRAWLTRMPKTYEESDAEDLDDIDEVDIPEFERRPSSPIQSSPQKAPATGRDGLMRLGAGAGGGFDLDDEDNVDLDEVIRLLRLSVKILEEQREEADPRFINNAKRRMRGVLTWARNIEQHVARRTLPKTNARGRKDGPAALDVVGYRYQESR</sequence>
<dbReference type="InterPro" id="IPR018289">
    <property type="entry name" value="MULE_transposase_dom"/>
</dbReference>
<feature type="region of interest" description="Disordered" evidence="2">
    <location>
        <begin position="563"/>
        <end position="587"/>
    </location>
</feature>
<feature type="region of interest" description="Disordered" evidence="2">
    <location>
        <begin position="464"/>
        <end position="526"/>
    </location>
</feature>
<name>A0A5C3NZ68_9APHY</name>
<feature type="compositionally biased region" description="Low complexity" evidence="2">
    <location>
        <begin position="864"/>
        <end position="880"/>
    </location>
</feature>
<dbReference type="InParanoid" id="A0A5C3NZ68"/>
<reference evidence="4 5" key="1">
    <citation type="journal article" date="2019" name="Nat. Ecol. Evol.">
        <title>Megaphylogeny resolves global patterns of mushroom evolution.</title>
        <authorList>
            <person name="Varga T."/>
            <person name="Krizsan K."/>
            <person name="Foldi C."/>
            <person name="Dima B."/>
            <person name="Sanchez-Garcia M."/>
            <person name="Sanchez-Ramirez S."/>
            <person name="Szollosi G.J."/>
            <person name="Szarkandi J.G."/>
            <person name="Papp V."/>
            <person name="Albert L."/>
            <person name="Andreopoulos W."/>
            <person name="Angelini C."/>
            <person name="Antonin V."/>
            <person name="Barry K.W."/>
            <person name="Bougher N.L."/>
            <person name="Buchanan P."/>
            <person name="Buyck B."/>
            <person name="Bense V."/>
            <person name="Catcheside P."/>
            <person name="Chovatia M."/>
            <person name="Cooper J."/>
            <person name="Damon W."/>
            <person name="Desjardin D."/>
            <person name="Finy P."/>
            <person name="Geml J."/>
            <person name="Haridas S."/>
            <person name="Hughes K."/>
            <person name="Justo A."/>
            <person name="Karasinski D."/>
            <person name="Kautmanova I."/>
            <person name="Kiss B."/>
            <person name="Kocsube S."/>
            <person name="Kotiranta H."/>
            <person name="LaButti K.M."/>
            <person name="Lechner B.E."/>
            <person name="Liimatainen K."/>
            <person name="Lipzen A."/>
            <person name="Lukacs Z."/>
            <person name="Mihaltcheva S."/>
            <person name="Morgado L.N."/>
            <person name="Niskanen T."/>
            <person name="Noordeloos M.E."/>
            <person name="Ohm R.A."/>
            <person name="Ortiz-Santana B."/>
            <person name="Ovrebo C."/>
            <person name="Racz N."/>
            <person name="Riley R."/>
            <person name="Savchenko A."/>
            <person name="Shiryaev A."/>
            <person name="Soop K."/>
            <person name="Spirin V."/>
            <person name="Szebenyi C."/>
            <person name="Tomsovsky M."/>
            <person name="Tulloss R.E."/>
            <person name="Uehling J."/>
            <person name="Grigoriev I.V."/>
            <person name="Vagvolgyi C."/>
            <person name="Papp T."/>
            <person name="Martin F.M."/>
            <person name="Miettinen O."/>
            <person name="Hibbett D.S."/>
            <person name="Nagy L.G."/>
        </authorList>
    </citation>
    <scope>NUCLEOTIDE SEQUENCE [LARGE SCALE GENOMIC DNA]</scope>
    <source>
        <strain evidence="4 5">HHB13444</strain>
    </source>
</reference>
<dbReference type="Pfam" id="PF10551">
    <property type="entry name" value="MULE"/>
    <property type="match status" value="1"/>
</dbReference>
<evidence type="ECO:0000313" key="5">
    <source>
        <dbReference type="Proteomes" id="UP000308197"/>
    </source>
</evidence>
<protein>
    <recommendedName>
        <fullName evidence="3">SWIM-type domain-containing protein</fullName>
    </recommendedName>
</protein>
<feature type="compositionally biased region" description="Acidic residues" evidence="2">
    <location>
        <begin position="563"/>
        <end position="576"/>
    </location>
</feature>
<evidence type="ECO:0000259" key="3">
    <source>
        <dbReference type="PROSITE" id="PS50966"/>
    </source>
</evidence>
<feature type="compositionally biased region" description="Acidic residues" evidence="2">
    <location>
        <begin position="470"/>
        <end position="479"/>
    </location>
</feature>
<dbReference type="InterPro" id="IPR007527">
    <property type="entry name" value="Znf_SWIM"/>
</dbReference>
<evidence type="ECO:0000313" key="4">
    <source>
        <dbReference type="EMBL" id="TFK78753.1"/>
    </source>
</evidence>
<gene>
    <name evidence="4" type="ORF">K466DRAFT_560328</name>
</gene>
<dbReference type="EMBL" id="ML212345">
    <property type="protein sequence ID" value="TFK78753.1"/>
    <property type="molecule type" value="Genomic_DNA"/>
</dbReference>
<feature type="region of interest" description="Disordered" evidence="2">
    <location>
        <begin position="46"/>
        <end position="74"/>
    </location>
</feature>